<evidence type="ECO:0000259" key="8">
    <source>
        <dbReference type="Pfam" id="PF07106"/>
    </source>
</evidence>
<proteinExistence type="inferred from homology"/>
<evidence type="ECO:0000256" key="7">
    <source>
        <dbReference type="SAM" id="MobiDB-lite"/>
    </source>
</evidence>
<evidence type="ECO:0000313" key="9">
    <source>
        <dbReference type="EMBL" id="WWD22383.1"/>
    </source>
</evidence>
<evidence type="ECO:0000256" key="4">
    <source>
        <dbReference type="ARBA" id="ARBA00023242"/>
    </source>
</evidence>
<dbReference type="InterPro" id="IPR036388">
    <property type="entry name" value="WH-like_DNA-bd_sf"/>
</dbReference>
<reference evidence="9" key="2">
    <citation type="submission" date="2024-01" db="EMBL/GenBank/DDBJ databases">
        <title>Comparative genomics of Cryptococcus and Kwoniella reveals pathogenesis evolution and contrasting modes of karyotype evolution via chromosome fusion or intercentromeric recombination.</title>
        <authorList>
            <person name="Coelho M.A."/>
            <person name="David-Palma M."/>
            <person name="Shea T."/>
            <person name="Bowers K."/>
            <person name="McGinley-Smith S."/>
            <person name="Mohammad A.W."/>
            <person name="Gnirke A."/>
            <person name="Yurkov A.M."/>
            <person name="Nowrousian M."/>
            <person name="Sun S."/>
            <person name="Cuomo C.A."/>
            <person name="Heitman J."/>
        </authorList>
    </citation>
    <scope>NUCLEOTIDE SEQUENCE</scope>
    <source>
        <strain evidence="9">CBS 12478</strain>
    </source>
</reference>
<keyword evidence="5" id="KW-0469">Meiosis</keyword>
<keyword evidence="4" id="KW-0539">Nucleus</keyword>
<dbReference type="PANTHER" id="PTHR15938:SF0">
    <property type="entry name" value="HOMOLOGOUS-PAIRING PROTEIN 2 HOMOLOG"/>
    <property type="match status" value="1"/>
</dbReference>
<protein>
    <recommendedName>
        <fullName evidence="8">Homologous-pairing protein 2 winged helix domain-containing protein</fullName>
    </recommendedName>
</protein>
<evidence type="ECO:0000256" key="2">
    <source>
        <dbReference type="ARBA" id="ARBA00007922"/>
    </source>
</evidence>
<comment type="similarity">
    <text evidence="2">Belongs to the HOP2 family.</text>
</comment>
<dbReference type="RefSeq" id="XP_065823993.1">
    <property type="nucleotide sequence ID" value="XM_065967921.1"/>
</dbReference>
<evidence type="ECO:0000313" key="10">
    <source>
        <dbReference type="Proteomes" id="UP000322225"/>
    </source>
</evidence>
<sequence length="302" mass="33314">MPPKKEAKEKPIKGNEAEEVSPVNLVASVSLTSDVQMVLNYMKEINRPYASADVVANLKNKVPKTEAVKVLATLAEKGQLLVKPYGKQLIYLYNQTLLEVLDPEEMTSLNAEIKETQRELEEKRKELKTLQTELATAESLPKTKELGKEIERVKNDNEVTLSALLPFRGDASGGQSNITPLSAEDTKKIDAEFNKWRKEWVDRRKVYKELIGLMADGGQIQSTPVFEEDQGIDLDNDKAKEVEQGEFCRPPTAIKRGGAMSKPSQVQKVSNSTGGVKRSNTAEGTSASASPADGKKKKVKKA</sequence>
<dbReference type="GO" id="GO:0003690">
    <property type="term" value="F:double-stranded DNA binding"/>
    <property type="evidence" value="ECO:0007669"/>
    <property type="project" value="TreeGrafter"/>
</dbReference>
<evidence type="ECO:0000256" key="3">
    <source>
        <dbReference type="ARBA" id="ARBA00023172"/>
    </source>
</evidence>
<dbReference type="GO" id="GO:0120230">
    <property type="term" value="F:recombinase activator activity"/>
    <property type="evidence" value="ECO:0007669"/>
    <property type="project" value="TreeGrafter"/>
</dbReference>
<feature type="domain" description="Homologous-pairing protein 2 winged helix" evidence="8">
    <location>
        <begin position="36"/>
        <end position="94"/>
    </location>
</feature>
<evidence type="ECO:0000256" key="1">
    <source>
        <dbReference type="ARBA" id="ARBA00004123"/>
    </source>
</evidence>
<dbReference type="GO" id="GO:0000709">
    <property type="term" value="P:meiotic joint molecule formation"/>
    <property type="evidence" value="ECO:0007669"/>
    <property type="project" value="TreeGrafter"/>
</dbReference>
<dbReference type="Pfam" id="PF07106">
    <property type="entry name" value="WHD_TBPIP"/>
    <property type="match status" value="1"/>
</dbReference>
<dbReference type="AlphaFoldDB" id="A0AAJ8LPA1"/>
<dbReference type="PANTHER" id="PTHR15938">
    <property type="entry name" value="TBP-1 INTERACTING PROTEIN"/>
    <property type="match status" value="1"/>
</dbReference>
<dbReference type="InterPro" id="IPR010776">
    <property type="entry name" value="Hop2_WH_dom"/>
</dbReference>
<evidence type="ECO:0000256" key="5">
    <source>
        <dbReference type="ARBA" id="ARBA00023254"/>
    </source>
</evidence>
<keyword evidence="3" id="KW-0233">DNA recombination</keyword>
<comment type="subcellular location">
    <subcellularLocation>
        <location evidence="1">Nucleus</location>
    </subcellularLocation>
</comment>
<dbReference type="Proteomes" id="UP000322225">
    <property type="component" value="Chromosome 13"/>
</dbReference>
<organism evidence="9 10">
    <name type="scientific">Kwoniella shandongensis</name>
    <dbReference type="NCBI Taxonomy" id="1734106"/>
    <lineage>
        <taxon>Eukaryota</taxon>
        <taxon>Fungi</taxon>
        <taxon>Dikarya</taxon>
        <taxon>Basidiomycota</taxon>
        <taxon>Agaricomycotina</taxon>
        <taxon>Tremellomycetes</taxon>
        <taxon>Tremellales</taxon>
        <taxon>Cryptococcaceae</taxon>
        <taxon>Kwoniella</taxon>
    </lineage>
</organism>
<dbReference type="GO" id="GO:0007129">
    <property type="term" value="P:homologous chromosome pairing at meiosis"/>
    <property type="evidence" value="ECO:0007669"/>
    <property type="project" value="TreeGrafter"/>
</dbReference>
<keyword evidence="10" id="KW-1185">Reference proteome</keyword>
<name>A0AAJ8LPA1_9TREE</name>
<dbReference type="KEGG" id="ksn:43586171"/>
<reference evidence="9" key="1">
    <citation type="submission" date="2017-08" db="EMBL/GenBank/DDBJ databases">
        <authorList>
            <person name="Cuomo C."/>
            <person name="Billmyre B."/>
            <person name="Heitman J."/>
        </authorList>
    </citation>
    <scope>NUCLEOTIDE SEQUENCE</scope>
    <source>
        <strain evidence="9">CBS 12478</strain>
    </source>
</reference>
<feature type="coiled-coil region" evidence="6">
    <location>
        <begin position="106"/>
        <end position="140"/>
    </location>
</feature>
<dbReference type="GeneID" id="43586171"/>
<feature type="compositionally biased region" description="Polar residues" evidence="7">
    <location>
        <begin position="262"/>
        <end position="289"/>
    </location>
</feature>
<accession>A0AAJ8LPA1</accession>
<keyword evidence="6" id="KW-0175">Coiled coil</keyword>
<dbReference type="GO" id="GO:0120231">
    <property type="term" value="C:DNA recombinase auxiliary factor complex"/>
    <property type="evidence" value="ECO:0007669"/>
    <property type="project" value="TreeGrafter"/>
</dbReference>
<dbReference type="GO" id="GO:0000794">
    <property type="term" value="C:condensed nuclear chromosome"/>
    <property type="evidence" value="ECO:0007669"/>
    <property type="project" value="TreeGrafter"/>
</dbReference>
<gene>
    <name evidence="9" type="ORF">CI109_106874</name>
</gene>
<evidence type="ECO:0000256" key="6">
    <source>
        <dbReference type="SAM" id="Coils"/>
    </source>
</evidence>
<dbReference type="GO" id="GO:0010774">
    <property type="term" value="P:meiotic strand invasion involved in reciprocal meiotic recombination"/>
    <property type="evidence" value="ECO:0007669"/>
    <property type="project" value="TreeGrafter"/>
</dbReference>
<dbReference type="EMBL" id="CP144063">
    <property type="protein sequence ID" value="WWD22383.1"/>
    <property type="molecule type" value="Genomic_DNA"/>
</dbReference>
<dbReference type="Gene3D" id="1.10.10.10">
    <property type="entry name" value="Winged helix-like DNA-binding domain superfamily/Winged helix DNA-binding domain"/>
    <property type="match status" value="1"/>
</dbReference>
<feature type="region of interest" description="Disordered" evidence="7">
    <location>
        <begin position="229"/>
        <end position="302"/>
    </location>
</feature>